<keyword evidence="1" id="KW-0812">Transmembrane</keyword>
<keyword evidence="1" id="KW-0472">Membrane</keyword>
<feature type="transmembrane region" description="Helical" evidence="1">
    <location>
        <begin position="269"/>
        <end position="292"/>
    </location>
</feature>
<dbReference type="EMBL" id="VEPZ02000459">
    <property type="protein sequence ID" value="KAE8724526.1"/>
    <property type="molecule type" value="Genomic_DNA"/>
</dbReference>
<protein>
    <submittedName>
        <fullName evidence="2">Protein GAMETE EXPRESSED 1</fullName>
    </submittedName>
</protein>
<dbReference type="InterPro" id="IPR040346">
    <property type="entry name" value="GEX1/Brambleberry"/>
</dbReference>
<feature type="transmembrane region" description="Helical" evidence="1">
    <location>
        <begin position="239"/>
        <end position="257"/>
    </location>
</feature>
<feature type="transmembrane region" description="Helical" evidence="1">
    <location>
        <begin position="209"/>
        <end position="227"/>
    </location>
</feature>
<dbReference type="PANTHER" id="PTHR33538">
    <property type="entry name" value="PROTEIN GAMETE EXPRESSED 1"/>
    <property type="match status" value="1"/>
</dbReference>
<name>A0A6A3C6Y1_HIBSY</name>
<evidence type="ECO:0000256" key="1">
    <source>
        <dbReference type="SAM" id="Phobius"/>
    </source>
</evidence>
<reference evidence="2" key="1">
    <citation type="submission" date="2019-09" db="EMBL/GenBank/DDBJ databases">
        <title>Draft genome information of white flower Hibiscus syriacus.</title>
        <authorList>
            <person name="Kim Y.-M."/>
        </authorList>
    </citation>
    <scope>NUCLEOTIDE SEQUENCE [LARGE SCALE GENOMIC DNA]</scope>
    <source>
        <strain evidence="2">YM2019G1</strain>
    </source>
</reference>
<dbReference type="PANTHER" id="PTHR33538:SF2">
    <property type="entry name" value="PROTEIN GAMETE EXPRESSED 1"/>
    <property type="match status" value="1"/>
</dbReference>
<proteinExistence type="predicted"/>
<dbReference type="Proteomes" id="UP000436088">
    <property type="component" value="Unassembled WGS sequence"/>
</dbReference>
<comment type="caution">
    <text evidence="2">The sequence shown here is derived from an EMBL/GenBank/DDBJ whole genome shotgun (WGS) entry which is preliminary data.</text>
</comment>
<keyword evidence="1" id="KW-1133">Transmembrane helix</keyword>
<organism evidence="2 3">
    <name type="scientific">Hibiscus syriacus</name>
    <name type="common">Rose of Sharon</name>
    <dbReference type="NCBI Taxonomy" id="106335"/>
    <lineage>
        <taxon>Eukaryota</taxon>
        <taxon>Viridiplantae</taxon>
        <taxon>Streptophyta</taxon>
        <taxon>Embryophyta</taxon>
        <taxon>Tracheophyta</taxon>
        <taxon>Spermatophyta</taxon>
        <taxon>Magnoliopsida</taxon>
        <taxon>eudicotyledons</taxon>
        <taxon>Gunneridae</taxon>
        <taxon>Pentapetalae</taxon>
        <taxon>rosids</taxon>
        <taxon>malvids</taxon>
        <taxon>Malvales</taxon>
        <taxon>Malvaceae</taxon>
        <taxon>Malvoideae</taxon>
        <taxon>Hibiscus</taxon>
    </lineage>
</organism>
<gene>
    <name evidence="2" type="ORF">F3Y22_tig00010263pilonHSYRG00009</name>
</gene>
<keyword evidence="3" id="KW-1185">Reference proteome</keyword>
<accession>A0A6A3C6Y1</accession>
<evidence type="ECO:0000313" key="2">
    <source>
        <dbReference type="EMBL" id="KAE8724526.1"/>
    </source>
</evidence>
<evidence type="ECO:0000313" key="3">
    <source>
        <dbReference type="Proteomes" id="UP000436088"/>
    </source>
</evidence>
<dbReference type="AlphaFoldDB" id="A0A6A3C6Y1"/>
<sequence>MTQGLEGYMESLIEHSRTIHKKASEMVDSQRELRDDQAIMNDQLKEGISMLDGAYKNLGYQVDSLRSEAIAIQNEINKVGNSMSSSMNNLKTTSDDIRDKAGASLDKQQQLLDGQSMALEGLRFLTQFQSEALEESRNTLQRLAEYGRKQQEELLKRQEQLQQVHDHLVENSKSILAAQEAFESKQASMFIALDKIFALHNAMLLESRLIKAFFIYSMSTFIIYMFTSTKQTYPVRTRLYIGLCATFSMEVGILRFMENDIEQQTWMINLVRSLYVLVACIQILYAVCTYRYGGQLTMKVYANILINGLKELVMIICMQGL</sequence>